<evidence type="ECO:0000256" key="1">
    <source>
        <dbReference type="ARBA" id="ARBA00006787"/>
    </source>
</evidence>
<dbReference type="GO" id="GO:0010436">
    <property type="term" value="F:carotenoid dioxygenase activity"/>
    <property type="evidence" value="ECO:0007669"/>
    <property type="project" value="TreeGrafter"/>
</dbReference>
<feature type="binding site" evidence="5">
    <location>
        <position position="103"/>
    </location>
    <ligand>
        <name>Fe cation</name>
        <dbReference type="ChEBI" id="CHEBI:24875"/>
        <note>catalytic</note>
    </ligand>
</feature>
<gene>
    <name evidence="6" type="ORF">F0562_012493</name>
</gene>
<dbReference type="OrthoDB" id="1069523at2759"/>
<evidence type="ECO:0008006" key="8">
    <source>
        <dbReference type="Google" id="ProtNLM"/>
    </source>
</evidence>
<dbReference type="PANTHER" id="PTHR10543:SF142">
    <property type="entry name" value="OS06G0162550 PROTEIN"/>
    <property type="match status" value="1"/>
</dbReference>
<evidence type="ECO:0000256" key="5">
    <source>
        <dbReference type="PIRSR" id="PIRSR604294-1"/>
    </source>
</evidence>
<organism evidence="6 7">
    <name type="scientific">Nyssa sinensis</name>
    <dbReference type="NCBI Taxonomy" id="561372"/>
    <lineage>
        <taxon>Eukaryota</taxon>
        <taxon>Viridiplantae</taxon>
        <taxon>Streptophyta</taxon>
        <taxon>Embryophyta</taxon>
        <taxon>Tracheophyta</taxon>
        <taxon>Spermatophyta</taxon>
        <taxon>Magnoliopsida</taxon>
        <taxon>eudicotyledons</taxon>
        <taxon>Gunneridae</taxon>
        <taxon>Pentapetalae</taxon>
        <taxon>asterids</taxon>
        <taxon>Cornales</taxon>
        <taxon>Nyssaceae</taxon>
        <taxon>Nyssa</taxon>
    </lineage>
</organism>
<feature type="binding site" evidence="5">
    <location>
        <position position="386"/>
    </location>
    <ligand>
        <name>Fe cation</name>
        <dbReference type="ChEBI" id="CHEBI:24875"/>
        <note>catalytic</note>
    </ligand>
</feature>
<dbReference type="Pfam" id="PF03055">
    <property type="entry name" value="RPE65"/>
    <property type="match status" value="1"/>
</dbReference>
<reference evidence="6 7" key="1">
    <citation type="submission" date="2019-09" db="EMBL/GenBank/DDBJ databases">
        <title>A chromosome-level genome assembly of the Chinese tupelo Nyssa sinensis.</title>
        <authorList>
            <person name="Yang X."/>
            <person name="Kang M."/>
            <person name="Yang Y."/>
            <person name="Xiong H."/>
            <person name="Wang M."/>
            <person name="Zhang Z."/>
            <person name="Wang Z."/>
            <person name="Wu H."/>
            <person name="Ma T."/>
            <person name="Liu J."/>
            <person name="Xi Z."/>
        </authorList>
    </citation>
    <scope>NUCLEOTIDE SEQUENCE [LARGE SCALE GENOMIC DNA]</scope>
    <source>
        <strain evidence="6">J267</strain>
        <tissue evidence="6">Leaf</tissue>
    </source>
</reference>
<comment type="cofactor">
    <cofactor evidence="5">
        <name>Fe(2+)</name>
        <dbReference type="ChEBI" id="CHEBI:29033"/>
    </cofactor>
    <text evidence="5">Binds 1 Fe(2+) ion per subunit.</text>
</comment>
<sequence length="396" mass="44420">MVNKQLSNTSIFEHSGKFYAASENHLPQEIDIFTLQTFGDWDVSGAWDRPFTSHPKKAPGTGELVIFGIDAIRPFFVVGVISVDGKKLLHKVDLKLSRSTFSHEVGVTQKYNVVMDYPLTLDINRLIRGGPLMKYDKGGYARIGVMPRYGDADSVQWFDVESHCTFHILNTFEDGDDVVVRGCRSLGSVLPGPERGLNKFEWFSRGFKDTKSNNSNGLTHEGSFFTRLYEWRLNMKSGEVKERNLSGTDFSMDFPMINGSFSGVRHKFGYTQLVDSMASSKCGMPKYGGLAKLYFEEPDTRLAVKDGKIEQLIKVECHKFAENNFCTGSAFVAKDGSVEEDDGWIVSVVHDEETNVSQVHIIDVKKLGMDPIAKITLPQRVPYSFHGSFFSMPNQA</sequence>
<dbReference type="GO" id="GO:0046872">
    <property type="term" value="F:metal ion binding"/>
    <property type="evidence" value="ECO:0007669"/>
    <property type="project" value="UniProtKB-KW"/>
</dbReference>
<dbReference type="GO" id="GO:0009570">
    <property type="term" value="C:chloroplast stroma"/>
    <property type="evidence" value="ECO:0007669"/>
    <property type="project" value="TreeGrafter"/>
</dbReference>
<evidence type="ECO:0000256" key="4">
    <source>
        <dbReference type="ARBA" id="ARBA00023004"/>
    </source>
</evidence>
<name>A0A5J4ZTY3_9ASTE</name>
<proteinExistence type="inferred from homology"/>
<keyword evidence="7" id="KW-1185">Reference proteome</keyword>
<dbReference type="PANTHER" id="PTHR10543">
    <property type="entry name" value="BETA-CAROTENE DIOXYGENASE"/>
    <property type="match status" value="1"/>
</dbReference>
<dbReference type="InterPro" id="IPR004294">
    <property type="entry name" value="Carotenoid_Oase"/>
</dbReference>
<evidence type="ECO:0000256" key="3">
    <source>
        <dbReference type="ARBA" id="ARBA00022964"/>
    </source>
</evidence>
<keyword evidence="2 5" id="KW-0479">Metal-binding</keyword>
<feature type="binding site" evidence="5">
    <location>
        <position position="167"/>
    </location>
    <ligand>
        <name>Fe cation</name>
        <dbReference type="ChEBI" id="CHEBI:24875"/>
        <note>catalytic</note>
    </ligand>
</feature>
<protein>
    <recommendedName>
        <fullName evidence="8">Carotenoid oxygenase</fullName>
    </recommendedName>
</protein>
<keyword evidence="3" id="KW-0223">Dioxygenase</keyword>
<dbReference type="EMBL" id="CM018048">
    <property type="protein sequence ID" value="KAA8521820.1"/>
    <property type="molecule type" value="Genomic_DNA"/>
</dbReference>
<feature type="binding site" evidence="5">
    <location>
        <position position="54"/>
    </location>
    <ligand>
        <name>Fe cation</name>
        <dbReference type="ChEBI" id="CHEBI:24875"/>
        <note>catalytic</note>
    </ligand>
</feature>
<comment type="similarity">
    <text evidence="1">Belongs to the carotenoid oxygenase family.</text>
</comment>
<evidence type="ECO:0000256" key="2">
    <source>
        <dbReference type="ARBA" id="ARBA00022723"/>
    </source>
</evidence>
<evidence type="ECO:0000313" key="7">
    <source>
        <dbReference type="Proteomes" id="UP000325577"/>
    </source>
</evidence>
<evidence type="ECO:0000313" key="6">
    <source>
        <dbReference type="EMBL" id="KAA8521820.1"/>
    </source>
</evidence>
<dbReference type="Proteomes" id="UP000325577">
    <property type="component" value="Linkage Group LG5"/>
</dbReference>
<keyword evidence="3" id="KW-0560">Oxidoreductase</keyword>
<dbReference type="AlphaFoldDB" id="A0A5J4ZTY3"/>
<keyword evidence="4 5" id="KW-0408">Iron</keyword>
<dbReference type="GO" id="GO:0016121">
    <property type="term" value="P:carotene catabolic process"/>
    <property type="evidence" value="ECO:0007669"/>
    <property type="project" value="TreeGrafter"/>
</dbReference>
<accession>A0A5J4ZTY3</accession>